<dbReference type="Proteomes" id="UP001056518">
    <property type="component" value="Segment"/>
</dbReference>
<sequence length="74" mass="8359">MRLVLSEPSNAVPTGKTRHRIHKTLFREPVLVLQVELSYPDGPGDSYGLPEYLAGRMWVDARMEHLSILPNSQS</sequence>
<dbReference type="KEGG" id="vg:79585770"/>
<reference evidence="1" key="1">
    <citation type="submission" date="2022-03" db="EMBL/GenBank/DDBJ databases">
        <authorList>
            <person name="Xu M."/>
        </authorList>
    </citation>
    <scope>NUCLEOTIDE SEQUENCE</scope>
</reference>
<protein>
    <submittedName>
        <fullName evidence="1">Uncharacterized protein</fullName>
    </submittedName>
</protein>
<dbReference type="RefSeq" id="YP_010738399.1">
    <property type="nucleotide sequence ID" value="NC_073027.1"/>
</dbReference>
<dbReference type="GeneID" id="79585770"/>
<name>A0A9E7N141_9CAUD</name>
<proteinExistence type="predicted"/>
<dbReference type="EMBL" id="ON005621">
    <property type="protein sequence ID" value="UTC27944.1"/>
    <property type="molecule type" value="Genomic_DNA"/>
</dbReference>
<evidence type="ECO:0000313" key="1">
    <source>
        <dbReference type="EMBL" id="UTC27944.1"/>
    </source>
</evidence>
<organism evidence="1 2">
    <name type="scientific">Stenotrophomonas phage A1432</name>
    <dbReference type="NCBI Taxonomy" id="2930315"/>
    <lineage>
        <taxon>Viruses</taxon>
        <taxon>Duplodnaviria</taxon>
        <taxon>Heunggongvirae</taxon>
        <taxon>Uroviricota</taxon>
        <taxon>Caudoviricetes</taxon>
        <taxon>Mesyanzhinovviridae</taxon>
        <taxon>Bradleyvirinae</taxon>
        <taxon>Ghuizhouvirus</taxon>
        <taxon>Ghuizhouvirus A1432</taxon>
    </lineage>
</organism>
<evidence type="ECO:0000313" key="2">
    <source>
        <dbReference type="Proteomes" id="UP001056518"/>
    </source>
</evidence>
<keyword evidence="2" id="KW-1185">Reference proteome</keyword>
<accession>A0A9E7N141</accession>